<dbReference type="EMBL" id="CAJNOK010014325">
    <property type="protein sequence ID" value="CAF1202399.1"/>
    <property type="molecule type" value="Genomic_DNA"/>
</dbReference>
<evidence type="ECO:0000313" key="6">
    <source>
        <dbReference type="EMBL" id="CAF4012192.1"/>
    </source>
</evidence>
<evidence type="ECO:0000256" key="1">
    <source>
        <dbReference type="ARBA" id="ARBA00023016"/>
    </source>
</evidence>
<dbReference type="GO" id="GO:0009408">
    <property type="term" value="P:response to heat"/>
    <property type="evidence" value="ECO:0007669"/>
    <property type="project" value="TreeGrafter"/>
</dbReference>
<dbReference type="GO" id="GO:0051082">
    <property type="term" value="F:unfolded protein binding"/>
    <property type="evidence" value="ECO:0007669"/>
    <property type="project" value="TreeGrafter"/>
</dbReference>
<dbReference type="SUPFAM" id="SSF49764">
    <property type="entry name" value="HSP20-like chaperones"/>
    <property type="match status" value="1"/>
</dbReference>
<dbReference type="PROSITE" id="PS01031">
    <property type="entry name" value="SHSP"/>
    <property type="match status" value="1"/>
</dbReference>
<evidence type="ECO:0000256" key="3">
    <source>
        <dbReference type="RuleBase" id="RU003616"/>
    </source>
</evidence>
<dbReference type="EMBL" id="CAJOBA010035858">
    <property type="protein sequence ID" value="CAF4012192.1"/>
    <property type="molecule type" value="Genomic_DNA"/>
</dbReference>
<dbReference type="GO" id="GO:0042026">
    <property type="term" value="P:protein refolding"/>
    <property type="evidence" value="ECO:0007669"/>
    <property type="project" value="TreeGrafter"/>
</dbReference>
<dbReference type="PANTHER" id="PTHR45640:SF13">
    <property type="entry name" value="HEAT SHOCK PROTEIN 22-RELATED"/>
    <property type="match status" value="1"/>
</dbReference>
<keyword evidence="1" id="KW-0346">Stress response</keyword>
<accession>A0A8S2NU10</accession>
<dbReference type="AlphaFoldDB" id="A0A8S2NU10"/>
<dbReference type="PANTHER" id="PTHR45640">
    <property type="entry name" value="HEAT SHOCK PROTEIN HSP-12.2-RELATED"/>
    <property type="match status" value="1"/>
</dbReference>
<feature type="domain" description="SHSP" evidence="4">
    <location>
        <begin position="58"/>
        <end position="166"/>
    </location>
</feature>
<protein>
    <recommendedName>
        <fullName evidence="4">SHSP domain-containing protein</fullName>
    </recommendedName>
</protein>
<dbReference type="CDD" id="cd06526">
    <property type="entry name" value="metazoan_ACD"/>
    <property type="match status" value="1"/>
</dbReference>
<organism evidence="6 7">
    <name type="scientific">Didymodactylos carnosus</name>
    <dbReference type="NCBI Taxonomy" id="1234261"/>
    <lineage>
        <taxon>Eukaryota</taxon>
        <taxon>Metazoa</taxon>
        <taxon>Spiralia</taxon>
        <taxon>Gnathifera</taxon>
        <taxon>Rotifera</taxon>
        <taxon>Eurotatoria</taxon>
        <taxon>Bdelloidea</taxon>
        <taxon>Philodinida</taxon>
        <taxon>Philodinidae</taxon>
        <taxon>Didymodactylos</taxon>
    </lineage>
</organism>
<dbReference type="GO" id="GO:0005737">
    <property type="term" value="C:cytoplasm"/>
    <property type="evidence" value="ECO:0007669"/>
    <property type="project" value="TreeGrafter"/>
</dbReference>
<dbReference type="InterPro" id="IPR008978">
    <property type="entry name" value="HSP20-like_chaperone"/>
</dbReference>
<comment type="similarity">
    <text evidence="2 3">Belongs to the small heat shock protein (HSP20) family.</text>
</comment>
<comment type="caution">
    <text evidence="6">The sequence shown here is derived from an EMBL/GenBank/DDBJ whole genome shotgun (WGS) entry which is preliminary data.</text>
</comment>
<dbReference type="Pfam" id="PF00011">
    <property type="entry name" value="HSP20"/>
    <property type="match status" value="1"/>
</dbReference>
<dbReference type="Gene3D" id="2.60.40.790">
    <property type="match status" value="1"/>
</dbReference>
<reference evidence="6" key="1">
    <citation type="submission" date="2021-02" db="EMBL/GenBank/DDBJ databases">
        <authorList>
            <person name="Nowell W R."/>
        </authorList>
    </citation>
    <scope>NUCLEOTIDE SEQUENCE</scope>
</reference>
<name>A0A8S2NU10_9BILA</name>
<proteinExistence type="inferred from homology"/>
<gene>
    <name evidence="5" type="ORF">OVA965_LOCUS24050</name>
    <name evidence="6" type="ORF">TMI583_LOCUS24770</name>
</gene>
<dbReference type="InterPro" id="IPR001436">
    <property type="entry name" value="Alpha-crystallin/sHSP_animal"/>
</dbReference>
<evidence type="ECO:0000313" key="5">
    <source>
        <dbReference type="EMBL" id="CAF1202399.1"/>
    </source>
</evidence>
<evidence type="ECO:0000259" key="4">
    <source>
        <dbReference type="PROSITE" id="PS01031"/>
    </source>
</evidence>
<dbReference type="Proteomes" id="UP000682733">
    <property type="component" value="Unassembled WGS sequence"/>
</dbReference>
<dbReference type="GO" id="GO:0005634">
    <property type="term" value="C:nucleus"/>
    <property type="evidence" value="ECO:0007669"/>
    <property type="project" value="TreeGrafter"/>
</dbReference>
<sequence length="218" mass="25297">MTDDCSDRRFRRFNDPYDDFFGRNLDLFDPCRDFDRFPSLTMPSSFRWINEPRRQQSSFQQNAQPASVMSSPVQSEKFRVQLNVAGFSPETIQTKVDGSKIIVQAKQEDRDGDDYHVRELRKSYDLPEHADISNIVSYVAPNNMLVVEVPVRNPEVERRMSESASDDHEFPEFGQFRDPLFDYNKFGASAFSPRIVDVGNSQKQLQMSLAMRDLMPFS</sequence>
<dbReference type="InterPro" id="IPR002068">
    <property type="entry name" value="A-crystallin/Hsp20_dom"/>
</dbReference>
<dbReference type="Proteomes" id="UP000677228">
    <property type="component" value="Unassembled WGS sequence"/>
</dbReference>
<evidence type="ECO:0000256" key="2">
    <source>
        <dbReference type="PROSITE-ProRule" id="PRU00285"/>
    </source>
</evidence>
<evidence type="ECO:0000313" key="7">
    <source>
        <dbReference type="Proteomes" id="UP000682733"/>
    </source>
</evidence>